<evidence type="ECO:0000313" key="1">
    <source>
        <dbReference type="EMBL" id="PRQ25967.1"/>
    </source>
</evidence>
<sequence>MVARAWDLEGSFCFRGLSQRLVLDRSLGDKLEREADTLADEVTRAVGGYNGGSRSGCVGDLKKVMVPLAISA</sequence>
<organism evidence="1 2">
    <name type="scientific">Rosa chinensis</name>
    <name type="common">China rose</name>
    <dbReference type="NCBI Taxonomy" id="74649"/>
    <lineage>
        <taxon>Eukaryota</taxon>
        <taxon>Viridiplantae</taxon>
        <taxon>Streptophyta</taxon>
        <taxon>Embryophyta</taxon>
        <taxon>Tracheophyta</taxon>
        <taxon>Spermatophyta</taxon>
        <taxon>Magnoliopsida</taxon>
        <taxon>eudicotyledons</taxon>
        <taxon>Gunneridae</taxon>
        <taxon>Pentapetalae</taxon>
        <taxon>rosids</taxon>
        <taxon>fabids</taxon>
        <taxon>Rosales</taxon>
        <taxon>Rosaceae</taxon>
        <taxon>Rosoideae</taxon>
        <taxon>Rosoideae incertae sedis</taxon>
        <taxon>Rosa</taxon>
    </lineage>
</organism>
<accession>A0A2P6PVK3</accession>
<reference evidence="1 2" key="1">
    <citation type="journal article" date="2018" name="Nat. Genet.">
        <title>The Rosa genome provides new insights in the design of modern roses.</title>
        <authorList>
            <person name="Bendahmane M."/>
        </authorList>
    </citation>
    <scope>NUCLEOTIDE SEQUENCE [LARGE SCALE GENOMIC DNA]</scope>
    <source>
        <strain evidence="2">cv. Old Blush</strain>
    </source>
</reference>
<keyword evidence="2" id="KW-1185">Reference proteome</keyword>
<gene>
    <name evidence="1" type="ORF">RchiOBHm_Chr6g0289451</name>
</gene>
<evidence type="ECO:0000313" key="2">
    <source>
        <dbReference type="Proteomes" id="UP000238479"/>
    </source>
</evidence>
<proteinExistence type="predicted"/>
<dbReference type="Proteomes" id="UP000238479">
    <property type="component" value="Chromosome 6"/>
</dbReference>
<dbReference type="Gramene" id="PRQ25967">
    <property type="protein sequence ID" value="PRQ25967"/>
    <property type="gene ID" value="RchiOBHm_Chr6g0289451"/>
</dbReference>
<comment type="caution">
    <text evidence="1">The sequence shown here is derived from an EMBL/GenBank/DDBJ whole genome shotgun (WGS) entry which is preliminary data.</text>
</comment>
<protein>
    <submittedName>
        <fullName evidence="1">Uncharacterized protein</fullName>
    </submittedName>
</protein>
<dbReference type="AlphaFoldDB" id="A0A2P6PVK3"/>
<name>A0A2P6PVK3_ROSCH</name>
<dbReference type="EMBL" id="PDCK01000044">
    <property type="protein sequence ID" value="PRQ25967.1"/>
    <property type="molecule type" value="Genomic_DNA"/>
</dbReference>